<dbReference type="PROSITE" id="PS51819">
    <property type="entry name" value="VOC"/>
    <property type="match status" value="1"/>
</dbReference>
<accession>A0A2G3E6B8</accession>
<gene>
    <name evidence="3" type="ORF">CSX02_00885</name>
</gene>
<reference evidence="3 4" key="1">
    <citation type="submission" date="2017-10" db="EMBL/GenBank/DDBJ databases">
        <title>Resolving the taxonomy of Roseburia spp., Eubacterium rectale and Agathobacter spp. through phylogenomic analysis.</title>
        <authorList>
            <person name="Sheridan P.O."/>
            <person name="Walker A.W."/>
            <person name="Duncan S.H."/>
            <person name="Scott K.P."/>
            <person name="Toole P.W.O."/>
            <person name="Luis P."/>
            <person name="Flint H.J."/>
        </authorList>
    </citation>
    <scope>NUCLEOTIDE SEQUENCE [LARGE SCALE GENOMIC DNA]</scope>
    <source>
        <strain evidence="3 4">JK623</strain>
    </source>
</reference>
<dbReference type="Proteomes" id="UP000224563">
    <property type="component" value="Unassembled WGS sequence"/>
</dbReference>
<dbReference type="InterPro" id="IPR004360">
    <property type="entry name" value="Glyas_Fos-R_dOase_dom"/>
</dbReference>
<keyword evidence="4" id="KW-1185">Reference proteome</keyword>
<feature type="domain" description="VOC" evidence="2">
    <location>
        <begin position="4"/>
        <end position="124"/>
    </location>
</feature>
<dbReference type="SUPFAM" id="SSF54593">
    <property type="entry name" value="Glyoxalase/Bleomycin resistance protein/Dihydroxybiphenyl dioxygenase"/>
    <property type="match status" value="1"/>
</dbReference>
<dbReference type="AlphaFoldDB" id="A0A2G3E6B8"/>
<dbReference type="InterPro" id="IPR037523">
    <property type="entry name" value="VOC_core"/>
</dbReference>
<keyword evidence="1" id="KW-0479">Metal-binding</keyword>
<keyword evidence="3" id="KW-0456">Lyase</keyword>
<evidence type="ECO:0000259" key="2">
    <source>
        <dbReference type="PROSITE" id="PS51819"/>
    </source>
</evidence>
<dbReference type="PANTHER" id="PTHR36113:SF6">
    <property type="entry name" value="FOSFOMYCIN RESISTANCE PROTEIN FOSX"/>
    <property type="match status" value="1"/>
</dbReference>
<dbReference type="EMBL" id="PDYG01000003">
    <property type="protein sequence ID" value="PHU38730.1"/>
    <property type="molecule type" value="Genomic_DNA"/>
</dbReference>
<evidence type="ECO:0000256" key="1">
    <source>
        <dbReference type="ARBA" id="ARBA00022723"/>
    </source>
</evidence>
<dbReference type="InterPro" id="IPR051332">
    <property type="entry name" value="Fosfomycin_Res_Enzymes"/>
</dbReference>
<name>A0A2G3E6B8_9FIRM</name>
<dbReference type="GO" id="GO:0046872">
    <property type="term" value="F:metal ion binding"/>
    <property type="evidence" value="ECO:0007669"/>
    <property type="project" value="UniProtKB-KW"/>
</dbReference>
<dbReference type="Gene3D" id="3.10.180.10">
    <property type="entry name" value="2,3-Dihydroxybiphenyl 1,2-Dioxygenase, domain 1"/>
    <property type="match status" value="1"/>
</dbReference>
<proteinExistence type="predicted"/>
<dbReference type="InterPro" id="IPR029068">
    <property type="entry name" value="Glyas_Bleomycin-R_OHBP_Dase"/>
</dbReference>
<protein>
    <submittedName>
        <fullName evidence="3">Lactoylglutathione lyase</fullName>
    </submittedName>
</protein>
<dbReference type="RefSeq" id="WP_099385283.1">
    <property type="nucleotide sequence ID" value="NZ_JANSWH010000066.1"/>
</dbReference>
<evidence type="ECO:0000313" key="3">
    <source>
        <dbReference type="EMBL" id="PHU38730.1"/>
    </source>
</evidence>
<comment type="caution">
    <text evidence="3">The sequence shown here is derived from an EMBL/GenBank/DDBJ whole genome shotgun (WGS) entry which is preliminary data.</text>
</comment>
<dbReference type="Pfam" id="PF00903">
    <property type="entry name" value="Glyoxalase"/>
    <property type="match status" value="1"/>
</dbReference>
<organism evidence="3 4">
    <name type="scientific">Agathobacter ruminis</name>
    <dbReference type="NCBI Taxonomy" id="1712665"/>
    <lineage>
        <taxon>Bacteria</taxon>
        <taxon>Bacillati</taxon>
        <taxon>Bacillota</taxon>
        <taxon>Clostridia</taxon>
        <taxon>Lachnospirales</taxon>
        <taxon>Lachnospiraceae</taxon>
        <taxon>Agathobacter</taxon>
    </lineage>
</organism>
<dbReference type="GO" id="GO:0016829">
    <property type="term" value="F:lyase activity"/>
    <property type="evidence" value="ECO:0007669"/>
    <property type="project" value="UniProtKB-KW"/>
</dbReference>
<dbReference type="PANTHER" id="PTHR36113">
    <property type="entry name" value="LYASE, PUTATIVE-RELATED-RELATED"/>
    <property type="match status" value="1"/>
</dbReference>
<sequence>MITGIHHISLKCKTAAEYEQTKHFYTELLGLSVAREWAEGIMIDAGNALIEIFNNGEGVKSVGAIRHMAFATDNVDEIVSIVKSAGYEIFKEPQNIVIPSTPEYPARMAFCYGPLGEEIEFFQER</sequence>
<evidence type="ECO:0000313" key="4">
    <source>
        <dbReference type="Proteomes" id="UP000224563"/>
    </source>
</evidence>
<reference evidence="3 4" key="2">
    <citation type="submission" date="2017-10" db="EMBL/GenBank/DDBJ databases">
        <authorList>
            <person name="Banno H."/>
            <person name="Chua N.-H."/>
        </authorList>
    </citation>
    <scope>NUCLEOTIDE SEQUENCE [LARGE SCALE GENOMIC DNA]</scope>
    <source>
        <strain evidence="3 4">JK623</strain>
    </source>
</reference>